<dbReference type="InterPro" id="IPR051961">
    <property type="entry name" value="Fungal_Metabolite_Diox"/>
</dbReference>
<proteinExistence type="predicted"/>
<evidence type="ECO:0000313" key="2">
    <source>
        <dbReference type="Proteomes" id="UP001597541"/>
    </source>
</evidence>
<organism evidence="1 2">
    <name type="scientific">Paenibacillus gansuensis</name>
    <dbReference type="NCBI Taxonomy" id="306542"/>
    <lineage>
        <taxon>Bacteria</taxon>
        <taxon>Bacillati</taxon>
        <taxon>Bacillota</taxon>
        <taxon>Bacilli</taxon>
        <taxon>Bacillales</taxon>
        <taxon>Paenibacillaceae</taxon>
        <taxon>Paenibacillus</taxon>
    </lineage>
</organism>
<dbReference type="Pfam" id="PF05721">
    <property type="entry name" value="PhyH"/>
    <property type="match status" value="1"/>
</dbReference>
<reference evidence="2" key="1">
    <citation type="journal article" date="2019" name="Int. J. Syst. Evol. Microbiol.">
        <title>The Global Catalogue of Microorganisms (GCM) 10K type strain sequencing project: providing services to taxonomists for standard genome sequencing and annotation.</title>
        <authorList>
            <consortium name="The Broad Institute Genomics Platform"/>
            <consortium name="The Broad Institute Genome Sequencing Center for Infectious Disease"/>
            <person name="Wu L."/>
            <person name="Ma J."/>
        </authorList>
    </citation>
    <scope>NUCLEOTIDE SEQUENCE [LARGE SCALE GENOMIC DNA]</scope>
    <source>
        <strain evidence="2">KCTC 3950</strain>
    </source>
</reference>
<dbReference type="SUPFAM" id="SSF51197">
    <property type="entry name" value="Clavaminate synthase-like"/>
    <property type="match status" value="1"/>
</dbReference>
<dbReference type="RefSeq" id="WP_377603671.1">
    <property type="nucleotide sequence ID" value="NZ_JBHUME010000008.1"/>
</dbReference>
<dbReference type="PANTHER" id="PTHR37563:SF2">
    <property type="entry name" value="PHYTANOYL-COA DIOXYGENASE FAMILY PROTEIN (AFU_ORTHOLOGUE AFUA_2G03330)"/>
    <property type="match status" value="1"/>
</dbReference>
<sequence>MFITLTEEERRSGKLSESTIETAVEQVRKNGYIGFEKVLTDEQVKEFKSAFDPLFAEYTSRKGFNTGTNRAQMFLPFEAPYSSEYVIANPIALDVIDKLLGHGVRCTYLASDTAGPGSDYQNVHSDLPPLFPDLGVGLPVYSLVLNIPLVDVHEENGPLEIWPGGTHLDPDSTKQTSIDGEMLRAAKTMYSEKVFMPAGSMVIRDIRMWHRGTPNRTDQNRTNIALIYNMEWYGGGATIQIPEETYEQLSERGKQLFRFEKIGSPVKQPWDWS</sequence>
<dbReference type="Gene3D" id="2.60.120.620">
    <property type="entry name" value="q2cbj1_9rhob like domain"/>
    <property type="match status" value="1"/>
</dbReference>
<comment type="caution">
    <text evidence="1">The sequence shown here is derived from an EMBL/GenBank/DDBJ whole genome shotgun (WGS) entry which is preliminary data.</text>
</comment>
<keyword evidence="1" id="KW-0560">Oxidoreductase</keyword>
<keyword evidence="1" id="KW-0223">Dioxygenase</keyword>
<protein>
    <submittedName>
        <fullName evidence="1">Phytanoyl-CoA dioxygenase family protein</fullName>
    </submittedName>
</protein>
<dbReference type="GO" id="GO:0051213">
    <property type="term" value="F:dioxygenase activity"/>
    <property type="evidence" value="ECO:0007669"/>
    <property type="project" value="UniProtKB-KW"/>
</dbReference>
<accession>A0ABW5PEP6</accession>
<name>A0ABW5PEP6_9BACL</name>
<dbReference type="Proteomes" id="UP001597541">
    <property type="component" value="Unassembled WGS sequence"/>
</dbReference>
<keyword evidence="2" id="KW-1185">Reference proteome</keyword>
<dbReference type="InterPro" id="IPR008775">
    <property type="entry name" value="Phytyl_CoA_dOase-like"/>
</dbReference>
<dbReference type="PANTHER" id="PTHR37563">
    <property type="entry name" value="PHYTANOYL-COA DIOXYGENASE FAMILY PROTEIN (AFU_ORTHOLOGUE AFUA_2G03330)"/>
    <property type="match status" value="1"/>
</dbReference>
<gene>
    <name evidence="1" type="ORF">ACFSUF_14525</name>
</gene>
<evidence type="ECO:0000313" key="1">
    <source>
        <dbReference type="EMBL" id="MFD2613643.1"/>
    </source>
</evidence>
<dbReference type="EMBL" id="JBHUME010000008">
    <property type="protein sequence ID" value="MFD2613643.1"/>
    <property type="molecule type" value="Genomic_DNA"/>
</dbReference>